<reference evidence="6 7" key="1">
    <citation type="submission" date="2018-11" db="EMBL/GenBank/DDBJ databases">
        <title>Schleiferia aggregans sp. nov., a moderately thermophilic heterotrophic bacterium isolated from microbial mats at a terrestrial hot spring.</title>
        <authorList>
            <person name="Iino T."/>
            <person name="Ohkuma M."/>
            <person name="Haruta S."/>
        </authorList>
    </citation>
    <scope>NUCLEOTIDE SEQUENCE [LARGE SCALE GENOMIC DNA]</scope>
    <source>
        <strain evidence="6 7">LA</strain>
    </source>
</reference>
<dbReference type="Pfam" id="PF01988">
    <property type="entry name" value="VIT1"/>
    <property type="match status" value="1"/>
</dbReference>
<comment type="subcellular location">
    <subcellularLocation>
        <location evidence="1">Endomembrane system</location>
        <topology evidence="1">Multi-pass membrane protein</topology>
    </subcellularLocation>
</comment>
<dbReference type="OrthoDB" id="188924at2"/>
<feature type="transmembrane region" description="Helical" evidence="5">
    <location>
        <begin position="55"/>
        <end position="76"/>
    </location>
</feature>
<dbReference type="EMBL" id="BHZE01000033">
    <property type="protein sequence ID" value="GCD78698.1"/>
    <property type="molecule type" value="Genomic_DNA"/>
</dbReference>
<keyword evidence="7" id="KW-1185">Reference proteome</keyword>
<dbReference type="GO" id="GO:0005384">
    <property type="term" value="F:manganese ion transmembrane transporter activity"/>
    <property type="evidence" value="ECO:0007669"/>
    <property type="project" value="InterPro"/>
</dbReference>
<evidence type="ECO:0000313" key="6">
    <source>
        <dbReference type="EMBL" id="GCD78698.1"/>
    </source>
</evidence>
<dbReference type="GO" id="GO:0030026">
    <property type="term" value="P:intracellular manganese ion homeostasis"/>
    <property type="evidence" value="ECO:0007669"/>
    <property type="project" value="InterPro"/>
</dbReference>
<sequence>MENSQKVTLDNYLESHFIHRSNWLRAAVLGANDGIISISSLAVGVTTASATRETILLATLAGLVAGALSMAAGEYVSVSSQTDIERADIEREKQELEKYPETELKILAQIYEKRGLCKETAMLVAKELTQKDALAAHVRDELGITETSQANPIQAALASGAAFTAGGMLPLLVTIFAPLSYMEFFLYGFTVFALVILGALSAITGGANVMRAVVRIVVWGTISMGLSALVGYLFGVNV</sequence>
<dbReference type="CDD" id="cd02432">
    <property type="entry name" value="Nodulin-21_like_1"/>
    <property type="match status" value="1"/>
</dbReference>
<evidence type="ECO:0000256" key="5">
    <source>
        <dbReference type="SAM" id="Phobius"/>
    </source>
</evidence>
<dbReference type="AlphaFoldDB" id="A0A401XNV1"/>
<evidence type="ECO:0000256" key="4">
    <source>
        <dbReference type="ARBA" id="ARBA00023136"/>
    </source>
</evidence>
<feature type="transmembrane region" description="Helical" evidence="5">
    <location>
        <begin position="184"/>
        <end position="204"/>
    </location>
</feature>
<name>A0A401XNV1_9FLAO</name>
<keyword evidence="3 5" id="KW-1133">Transmembrane helix</keyword>
<dbReference type="GO" id="GO:0012505">
    <property type="term" value="C:endomembrane system"/>
    <property type="evidence" value="ECO:0007669"/>
    <property type="project" value="UniProtKB-SubCell"/>
</dbReference>
<dbReference type="InterPro" id="IPR008217">
    <property type="entry name" value="Ccc1_fam"/>
</dbReference>
<comment type="caution">
    <text evidence="6">The sequence shown here is derived from an EMBL/GenBank/DDBJ whole genome shotgun (WGS) entry which is preliminary data.</text>
</comment>
<evidence type="ECO:0000313" key="7">
    <source>
        <dbReference type="Proteomes" id="UP000286715"/>
    </source>
</evidence>
<evidence type="ECO:0000256" key="1">
    <source>
        <dbReference type="ARBA" id="ARBA00004127"/>
    </source>
</evidence>
<dbReference type="PANTHER" id="PTHR31851">
    <property type="entry name" value="FE(2+)/MN(2+) TRANSPORTER PCL1"/>
    <property type="match status" value="1"/>
</dbReference>
<proteinExistence type="predicted"/>
<gene>
    <name evidence="6" type="ORF">JCM31826_21800</name>
</gene>
<dbReference type="RefSeq" id="WP_124398750.1">
    <property type="nucleotide sequence ID" value="NZ_BHZE01000033.1"/>
</dbReference>
<keyword evidence="4 5" id="KW-0472">Membrane</keyword>
<feature type="transmembrane region" description="Helical" evidence="5">
    <location>
        <begin position="155"/>
        <end position="178"/>
    </location>
</feature>
<protein>
    <submittedName>
        <fullName evidence="6">Membrane protein</fullName>
    </submittedName>
</protein>
<keyword evidence="2 5" id="KW-0812">Transmembrane</keyword>
<organism evidence="6 7">
    <name type="scientific">Thermaurantimonas aggregans</name>
    <dbReference type="NCBI Taxonomy" id="2173829"/>
    <lineage>
        <taxon>Bacteria</taxon>
        <taxon>Pseudomonadati</taxon>
        <taxon>Bacteroidota</taxon>
        <taxon>Flavobacteriia</taxon>
        <taxon>Flavobacteriales</taxon>
        <taxon>Schleiferiaceae</taxon>
        <taxon>Thermaurantimonas</taxon>
    </lineage>
</organism>
<feature type="transmembrane region" description="Helical" evidence="5">
    <location>
        <begin position="216"/>
        <end position="235"/>
    </location>
</feature>
<dbReference type="Proteomes" id="UP000286715">
    <property type="component" value="Unassembled WGS sequence"/>
</dbReference>
<feature type="transmembrane region" description="Helical" evidence="5">
    <location>
        <begin position="23"/>
        <end position="43"/>
    </location>
</feature>
<accession>A0A401XNV1</accession>
<evidence type="ECO:0000256" key="3">
    <source>
        <dbReference type="ARBA" id="ARBA00022989"/>
    </source>
</evidence>
<evidence type="ECO:0000256" key="2">
    <source>
        <dbReference type="ARBA" id="ARBA00022692"/>
    </source>
</evidence>